<dbReference type="SUPFAM" id="SSF54631">
    <property type="entry name" value="CBS-domain pair"/>
    <property type="match status" value="1"/>
</dbReference>
<dbReference type="InterPro" id="IPR046342">
    <property type="entry name" value="CBS_dom_sf"/>
</dbReference>
<name>A0A9J7AQE9_9PROT</name>
<proteinExistence type="predicted"/>
<dbReference type="Proteomes" id="UP001060336">
    <property type="component" value="Chromosome"/>
</dbReference>
<keyword evidence="5" id="KW-1185">Reference proteome</keyword>
<dbReference type="KEGG" id="naci:NUH88_14355"/>
<evidence type="ECO:0000313" key="4">
    <source>
        <dbReference type="EMBL" id="UUX48588.1"/>
    </source>
</evidence>
<dbReference type="PANTHER" id="PTHR43080">
    <property type="entry name" value="CBS DOMAIN-CONTAINING PROTEIN CBSX3, MITOCHONDRIAL"/>
    <property type="match status" value="1"/>
</dbReference>
<dbReference type="RefSeq" id="WP_257767095.1">
    <property type="nucleotide sequence ID" value="NZ_CP102480.1"/>
</dbReference>
<reference evidence="4" key="1">
    <citation type="submission" date="2022-08" db="EMBL/GenBank/DDBJ databases">
        <title>Nisaea acidiphila sp. nov., isolated from a marine algal debris and emended description of the genus Nisaea Urios et al. 2008.</title>
        <authorList>
            <person name="Kwon K."/>
        </authorList>
    </citation>
    <scope>NUCLEOTIDE SEQUENCE</scope>
    <source>
        <strain evidence="4">MEBiC11861</strain>
    </source>
</reference>
<dbReference type="InterPro" id="IPR000644">
    <property type="entry name" value="CBS_dom"/>
</dbReference>
<evidence type="ECO:0000313" key="5">
    <source>
        <dbReference type="Proteomes" id="UP001060336"/>
    </source>
</evidence>
<dbReference type="InterPro" id="IPR051257">
    <property type="entry name" value="Diverse_CBS-Domain"/>
</dbReference>
<dbReference type="SMART" id="SM00116">
    <property type="entry name" value="CBS"/>
    <property type="match status" value="2"/>
</dbReference>
<dbReference type="EMBL" id="CP102480">
    <property type="protein sequence ID" value="UUX48588.1"/>
    <property type="molecule type" value="Genomic_DNA"/>
</dbReference>
<gene>
    <name evidence="4" type="ORF">NUH88_14355</name>
</gene>
<evidence type="ECO:0000256" key="1">
    <source>
        <dbReference type="ARBA" id="ARBA00023122"/>
    </source>
</evidence>
<evidence type="ECO:0000256" key="2">
    <source>
        <dbReference type="PROSITE-ProRule" id="PRU00703"/>
    </source>
</evidence>
<dbReference type="PROSITE" id="PS51371">
    <property type="entry name" value="CBS"/>
    <property type="match status" value="2"/>
</dbReference>
<dbReference type="AlphaFoldDB" id="A0A9J7AQE9"/>
<dbReference type="Pfam" id="PF00571">
    <property type="entry name" value="CBS"/>
    <property type="match status" value="2"/>
</dbReference>
<sequence length="135" mass="15210">MSQHPYVKVEDVMTGNPHVIDGLATVRNAIDLMREHHVSSLVIERRHEGDEYGVVTVGDIAAHVASKDRSPERTSVYEIMSKPVLTIDVTMDIKYAIRMLNRFKLTRALVTRQGEMVGIVTLRDMVVRYTSDGSD</sequence>
<feature type="domain" description="CBS" evidence="3">
    <location>
        <begin position="13"/>
        <end position="72"/>
    </location>
</feature>
<protein>
    <submittedName>
        <fullName evidence="4">CBS domain-containing protein</fullName>
    </submittedName>
</protein>
<evidence type="ECO:0000259" key="3">
    <source>
        <dbReference type="PROSITE" id="PS51371"/>
    </source>
</evidence>
<keyword evidence="1 2" id="KW-0129">CBS domain</keyword>
<dbReference type="PANTHER" id="PTHR43080:SF2">
    <property type="entry name" value="CBS DOMAIN-CONTAINING PROTEIN"/>
    <property type="match status" value="1"/>
</dbReference>
<accession>A0A9J7AQE9</accession>
<feature type="domain" description="CBS" evidence="3">
    <location>
        <begin position="80"/>
        <end position="135"/>
    </location>
</feature>
<dbReference type="Gene3D" id="3.10.580.10">
    <property type="entry name" value="CBS-domain"/>
    <property type="match status" value="1"/>
</dbReference>
<organism evidence="4 5">
    <name type="scientific">Nisaea acidiphila</name>
    <dbReference type="NCBI Taxonomy" id="1862145"/>
    <lineage>
        <taxon>Bacteria</taxon>
        <taxon>Pseudomonadati</taxon>
        <taxon>Pseudomonadota</taxon>
        <taxon>Alphaproteobacteria</taxon>
        <taxon>Rhodospirillales</taxon>
        <taxon>Thalassobaculaceae</taxon>
        <taxon>Nisaea</taxon>
    </lineage>
</organism>